<evidence type="ECO:0000313" key="1">
    <source>
        <dbReference type="EMBL" id="KAG6770406.1"/>
    </source>
</evidence>
<name>A0A8X8CP77_POPTO</name>
<evidence type="ECO:0000313" key="2">
    <source>
        <dbReference type="Proteomes" id="UP000886885"/>
    </source>
</evidence>
<dbReference type="Proteomes" id="UP000886885">
    <property type="component" value="Chromosome 6D"/>
</dbReference>
<organism evidence="1 2">
    <name type="scientific">Populus tomentosa</name>
    <name type="common">Chinese white poplar</name>
    <dbReference type="NCBI Taxonomy" id="118781"/>
    <lineage>
        <taxon>Eukaryota</taxon>
        <taxon>Viridiplantae</taxon>
        <taxon>Streptophyta</taxon>
        <taxon>Embryophyta</taxon>
        <taxon>Tracheophyta</taxon>
        <taxon>Spermatophyta</taxon>
        <taxon>Magnoliopsida</taxon>
        <taxon>eudicotyledons</taxon>
        <taxon>Gunneridae</taxon>
        <taxon>Pentapetalae</taxon>
        <taxon>rosids</taxon>
        <taxon>fabids</taxon>
        <taxon>Malpighiales</taxon>
        <taxon>Salicaceae</taxon>
        <taxon>Saliceae</taxon>
        <taxon>Populus</taxon>
    </lineage>
</organism>
<dbReference type="EMBL" id="JAAWWB010000012">
    <property type="protein sequence ID" value="KAG6770406.1"/>
    <property type="molecule type" value="Genomic_DNA"/>
</dbReference>
<keyword evidence="2" id="KW-1185">Reference proteome</keyword>
<accession>A0A8X8CP77</accession>
<sequence length="158" mass="15887">MAPLGIRGGGGLAKKIAPFGIRGGGGLEKAPAALTGLGHGGGGLAKKMAPLGTRGGGGLAKKMAPLGIRGGGGLEKAPAALTGLGDGGGGLYRWDWDVCWLSSGLAFVEEEAKPIMASKTIEAMSNGFMAPSTTKSTILFCFFPSFSPRCILKYESAT</sequence>
<dbReference type="AlphaFoldDB" id="A0A8X8CP77"/>
<reference evidence="1" key="1">
    <citation type="journal article" date="2020" name="bioRxiv">
        <title>Hybrid origin of Populus tomentosa Carr. identified through genome sequencing and phylogenomic analysis.</title>
        <authorList>
            <person name="An X."/>
            <person name="Gao K."/>
            <person name="Chen Z."/>
            <person name="Li J."/>
            <person name="Yang X."/>
            <person name="Yang X."/>
            <person name="Zhou J."/>
            <person name="Guo T."/>
            <person name="Zhao T."/>
            <person name="Huang S."/>
            <person name="Miao D."/>
            <person name="Khan W.U."/>
            <person name="Rao P."/>
            <person name="Ye M."/>
            <person name="Lei B."/>
            <person name="Liao W."/>
            <person name="Wang J."/>
            <person name="Ji L."/>
            <person name="Li Y."/>
            <person name="Guo B."/>
            <person name="Mustafa N.S."/>
            <person name="Li S."/>
            <person name="Yun Q."/>
            <person name="Keller S.R."/>
            <person name="Mao J."/>
            <person name="Zhang R."/>
            <person name="Strauss S.H."/>
        </authorList>
    </citation>
    <scope>NUCLEOTIDE SEQUENCE</scope>
    <source>
        <strain evidence="1">GM15</strain>
        <tissue evidence="1">Leaf</tissue>
    </source>
</reference>
<comment type="caution">
    <text evidence="1">The sequence shown here is derived from an EMBL/GenBank/DDBJ whole genome shotgun (WGS) entry which is preliminary data.</text>
</comment>
<gene>
    <name evidence="1" type="ORF">POTOM_026087</name>
</gene>
<protein>
    <submittedName>
        <fullName evidence="1">Uncharacterized protein</fullName>
    </submittedName>
</protein>
<proteinExistence type="predicted"/>